<dbReference type="AlphaFoldDB" id="A0A7S2RRR6"/>
<feature type="region of interest" description="Disordered" evidence="2">
    <location>
        <begin position="511"/>
        <end position="582"/>
    </location>
</feature>
<proteinExistence type="predicted"/>
<feature type="compositionally biased region" description="Basic and acidic residues" evidence="2">
    <location>
        <begin position="524"/>
        <end position="542"/>
    </location>
</feature>
<sequence>MSDVESEEGMQDSLVVLQELLDRCDSDEDTDADAQSIERKDSPKNLGEIINRNETDEDEDDSELLTYVEPSIDSKQDSNLADLSLAGSDFIDHSVGLLPMETPPPPPPPPLQKELAVLSSQMVSLPTANAAREAELSGHSTFVRPELDVSKLFYCQNPVVAESPKLVDIAPTVKPASAELTFALARCAALERTIETLNSKNGSPKDDDILRNEVDVHDELASAKVMLEQLVEKNRQLHSQLAEIEESRASDLLALEATRKQLEEKTGLLGELETFHEKIESLSKERDYFASLVSQMKQELDQTKIQLEDAESKSKKLEGQILQIEWSRVESPRNKRRNEVSRLAPAEGTLSPKRVTVEADFGSEVSVPSNQAVVPKLELPVQQPVSSQYVQVIPKPLEINVDTSNESQEEANHVLERLQIERTRFKQAQERIKAANRQSTESLELAMSELRTLEVARRRAEERALVLEQQVAKAQRDIGLINNAIISESVSTEGGGYVRYEASLPLETKQQSLETVNSNSQAHHAPEQQPKKKEFQRTHDNRSQWSFSDMYPAEPEDGVPKRERKQIPEHPQSVNDQVDQNDWASSRESLTPYATEASTKDLQKGFSLLERKLMMINMERERCEAQFDKVNRKGVKTKRALDEKLYLEKRLEELHQEASNVRFALKRQPK</sequence>
<feature type="coiled-coil region" evidence="1">
    <location>
        <begin position="293"/>
        <end position="327"/>
    </location>
</feature>
<dbReference type="EMBL" id="HBHK01010120">
    <property type="protein sequence ID" value="CAD9678878.1"/>
    <property type="molecule type" value="Transcribed_RNA"/>
</dbReference>
<feature type="compositionally biased region" description="Polar residues" evidence="2">
    <location>
        <begin position="572"/>
        <end position="582"/>
    </location>
</feature>
<evidence type="ECO:0000256" key="2">
    <source>
        <dbReference type="SAM" id="MobiDB-lite"/>
    </source>
</evidence>
<protein>
    <submittedName>
        <fullName evidence="3">Uncharacterized protein</fullName>
    </submittedName>
</protein>
<evidence type="ECO:0000313" key="3">
    <source>
        <dbReference type="EMBL" id="CAD9678878.1"/>
    </source>
</evidence>
<keyword evidence="1" id="KW-0175">Coiled coil</keyword>
<accession>A0A7S2RRR6</accession>
<evidence type="ECO:0000256" key="1">
    <source>
        <dbReference type="SAM" id="Coils"/>
    </source>
</evidence>
<feature type="coiled-coil region" evidence="1">
    <location>
        <begin position="180"/>
        <end position="247"/>
    </location>
</feature>
<name>A0A7S2RRR6_9STRA</name>
<gene>
    <name evidence="3" type="ORF">QSP1433_LOCUS6347</name>
</gene>
<feature type="region of interest" description="Disordered" evidence="2">
    <location>
        <begin position="23"/>
        <end position="63"/>
    </location>
</feature>
<reference evidence="3" key="1">
    <citation type="submission" date="2021-01" db="EMBL/GenBank/DDBJ databases">
        <authorList>
            <person name="Corre E."/>
            <person name="Pelletier E."/>
            <person name="Niang G."/>
            <person name="Scheremetjew M."/>
            <person name="Finn R."/>
            <person name="Kale V."/>
            <person name="Holt S."/>
            <person name="Cochrane G."/>
            <person name="Meng A."/>
            <person name="Brown T."/>
            <person name="Cohen L."/>
        </authorList>
    </citation>
    <scope>NUCLEOTIDE SEQUENCE</scope>
    <source>
        <strain evidence="3">NY070348D</strain>
    </source>
</reference>
<feature type="compositionally biased region" description="Polar residues" evidence="2">
    <location>
        <begin position="511"/>
        <end position="522"/>
    </location>
</feature>
<organism evidence="3">
    <name type="scientific">Mucochytrium quahogii</name>
    <dbReference type="NCBI Taxonomy" id="96639"/>
    <lineage>
        <taxon>Eukaryota</taxon>
        <taxon>Sar</taxon>
        <taxon>Stramenopiles</taxon>
        <taxon>Bigyra</taxon>
        <taxon>Labyrinthulomycetes</taxon>
        <taxon>Thraustochytrida</taxon>
        <taxon>Thraustochytriidae</taxon>
        <taxon>Mucochytrium</taxon>
    </lineage>
</organism>
<feature type="compositionally biased region" description="Basic and acidic residues" evidence="2">
    <location>
        <begin position="558"/>
        <end position="568"/>
    </location>
</feature>
<feature type="coiled-coil region" evidence="1">
    <location>
        <begin position="415"/>
        <end position="477"/>
    </location>
</feature>